<dbReference type="AlphaFoldDB" id="A0A132MXD1"/>
<accession>A0A132MXD1</accession>
<keyword evidence="1" id="KW-0418">Kinase</keyword>
<dbReference type="PATRIC" id="fig|1469144.10.peg.3874"/>
<evidence type="ECO:0000259" key="2">
    <source>
        <dbReference type="Pfam" id="PF13581"/>
    </source>
</evidence>
<dbReference type="InterPro" id="IPR036890">
    <property type="entry name" value="HATPase_C_sf"/>
</dbReference>
<keyword evidence="4" id="KW-1185">Reference proteome</keyword>
<dbReference type="Pfam" id="PF13581">
    <property type="entry name" value="HATPase_c_2"/>
    <property type="match status" value="1"/>
</dbReference>
<dbReference type="PANTHER" id="PTHR35526">
    <property type="entry name" value="ANTI-SIGMA-F FACTOR RSBW-RELATED"/>
    <property type="match status" value="1"/>
</dbReference>
<comment type="caution">
    <text evidence="3">The sequence shown here is derived from an EMBL/GenBank/DDBJ whole genome shotgun (WGS) entry which is preliminary data.</text>
</comment>
<gene>
    <name evidence="3" type="ORF">LI90_3611</name>
</gene>
<keyword evidence="1" id="KW-0808">Transferase</keyword>
<proteinExistence type="predicted"/>
<keyword evidence="1" id="KW-0723">Serine/threonine-protein kinase</keyword>
<dbReference type="InterPro" id="IPR050267">
    <property type="entry name" value="Anti-sigma-factor_SerPK"/>
</dbReference>
<dbReference type="SUPFAM" id="SSF55874">
    <property type="entry name" value="ATPase domain of HSP90 chaperone/DNA topoisomerase II/histidine kinase"/>
    <property type="match status" value="1"/>
</dbReference>
<dbReference type="CDD" id="cd16936">
    <property type="entry name" value="HATPase_RsbW-like"/>
    <property type="match status" value="1"/>
</dbReference>
<feature type="domain" description="Histidine kinase/HSP90-like ATPase" evidence="2">
    <location>
        <begin position="9"/>
        <end position="120"/>
    </location>
</feature>
<organism evidence="3 4">
    <name type="scientific">Carbonactinospora thermoautotrophica</name>
    <dbReference type="NCBI Taxonomy" id="1469144"/>
    <lineage>
        <taxon>Bacteria</taxon>
        <taxon>Bacillati</taxon>
        <taxon>Actinomycetota</taxon>
        <taxon>Actinomycetes</taxon>
        <taxon>Kitasatosporales</taxon>
        <taxon>Carbonactinosporaceae</taxon>
        <taxon>Carbonactinospora</taxon>
    </lineage>
</organism>
<dbReference type="Gene3D" id="3.30.565.10">
    <property type="entry name" value="Histidine kinase-like ATPase, C-terminal domain"/>
    <property type="match status" value="1"/>
</dbReference>
<sequence length="130" mass="14533">MQRVVLYPPREEAVGLVRWHVTHFLVWRGLHQRYLLDDVLLVVSELFANAVRHAEHQGQPIPVALELREDVLRIEVHDPDPTLPVPNLDIDLDATSGRGLLVVASLAKQWGAVPRPDGGKVVFAEIAPYA</sequence>
<evidence type="ECO:0000256" key="1">
    <source>
        <dbReference type="ARBA" id="ARBA00022527"/>
    </source>
</evidence>
<dbReference type="EMBL" id="LAXD01000001">
    <property type="protein sequence ID" value="KWX02568.1"/>
    <property type="molecule type" value="Genomic_DNA"/>
</dbReference>
<evidence type="ECO:0000313" key="4">
    <source>
        <dbReference type="Proteomes" id="UP000070188"/>
    </source>
</evidence>
<dbReference type="Proteomes" id="UP000070188">
    <property type="component" value="Unassembled WGS sequence"/>
</dbReference>
<dbReference type="RefSeq" id="WP_171843061.1">
    <property type="nucleotide sequence ID" value="NZ_LAXD01000001.1"/>
</dbReference>
<dbReference type="PANTHER" id="PTHR35526:SF3">
    <property type="entry name" value="ANTI-SIGMA-F FACTOR RSBW"/>
    <property type="match status" value="1"/>
</dbReference>
<evidence type="ECO:0000313" key="3">
    <source>
        <dbReference type="EMBL" id="KWX02568.1"/>
    </source>
</evidence>
<dbReference type="STRING" id="1469144.LI90_3611"/>
<reference evidence="4" key="1">
    <citation type="submission" date="2015-04" db="EMBL/GenBank/DDBJ databases">
        <title>Physiological reanalysis, assessment of diazotrophy, and genome sequences of multiple isolates of Streptomyces thermoautotrophicus.</title>
        <authorList>
            <person name="MacKellar D.C."/>
            <person name="Lieber L."/>
            <person name="Norman J."/>
            <person name="Bolger A."/>
            <person name="Tobin C."/>
            <person name="Murray J.W."/>
            <person name="Chang R."/>
            <person name="Ford T."/>
            <person name="Nguyen P.Q."/>
            <person name="Woodward J."/>
            <person name="Permingeat H."/>
            <person name="Joshi N.S."/>
            <person name="Silver P.A."/>
            <person name="Usadel B."/>
            <person name="Rutherford A.W."/>
            <person name="Friesen M."/>
            <person name="Prell J."/>
        </authorList>
    </citation>
    <scope>NUCLEOTIDE SEQUENCE [LARGE SCALE GENOMIC DNA]</scope>
    <source>
        <strain evidence="4">H1</strain>
    </source>
</reference>
<protein>
    <submittedName>
        <fullName evidence="3">Regulatory protein</fullName>
    </submittedName>
</protein>
<name>A0A132MXD1_9ACTN</name>
<dbReference type="GO" id="GO:0004674">
    <property type="term" value="F:protein serine/threonine kinase activity"/>
    <property type="evidence" value="ECO:0007669"/>
    <property type="project" value="UniProtKB-KW"/>
</dbReference>
<dbReference type="InterPro" id="IPR003594">
    <property type="entry name" value="HATPase_dom"/>
</dbReference>